<comment type="similarity">
    <text evidence="3">Belongs to the glycosyltransferase group 1 family. Glycosyltransferase 30 subfamily.</text>
</comment>
<evidence type="ECO:0000256" key="6">
    <source>
        <dbReference type="ARBA" id="ARBA00022968"/>
    </source>
</evidence>
<accession>H6Q527</accession>
<dbReference type="UniPathway" id="UPA00958"/>
<feature type="site" description="Transition state stabilizer" evidence="13">
    <location>
        <position position="212"/>
    </location>
</feature>
<evidence type="ECO:0000256" key="11">
    <source>
        <dbReference type="ARBA" id="ARBA00060660"/>
    </source>
</evidence>
<dbReference type="SUPFAM" id="SSF53756">
    <property type="entry name" value="UDP-Glycosyltransferase/glycogen phosphorylase"/>
    <property type="match status" value="1"/>
</dbReference>
<dbReference type="InterPro" id="IPR039901">
    <property type="entry name" value="Kdotransferase"/>
</dbReference>
<keyword evidence="5 14" id="KW-0808">Transferase</keyword>
<name>H6Q527_WIGGL</name>
<evidence type="ECO:0000256" key="12">
    <source>
        <dbReference type="PIRSR" id="PIRSR639901-1"/>
    </source>
</evidence>
<comment type="function">
    <text evidence="9">Involved in lipopolysaccharide (LPS) biosynthesis. Catalyzes the transfer of two 3-deoxy-D-manno-octulosonate (Kdo) residues from CMP-Kdo to lipid IV(A), the tetraacyldisaccharide-1,4'-bisphosphate precursor of lipid A.</text>
</comment>
<dbReference type="PANTHER" id="PTHR42755:SF1">
    <property type="entry name" value="3-DEOXY-D-MANNO-OCTULOSONIC ACID TRANSFERASE, MITOCHONDRIAL-RELATED"/>
    <property type="match status" value="1"/>
</dbReference>
<comment type="function">
    <text evidence="14">Involved in lipopolysaccharide (LPS) biosynthesis. Catalyzes the transfer of 3-deoxy-D-manno-octulosonate (Kdo) residue(s) from CMP-Kdo to lipid IV(A), the tetraacyldisaccharide-1,4'-bisphosphate precursor of lipid A.</text>
</comment>
<reference evidence="16 17" key="1">
    <citation type="journal article" date="2012" name="MBio">
        <title>Insight into the transmission biology and species-specific functional capabilities of tsetse (Diptera: glossinidae) obligate symbiont wigglesworthia.</title>
        <authorList>
            <person name="Rio R.V."/>
            <person name="Symula R.E."/>
            <person name="Wang J."/>
            <person name="Lohs C."/>
            <person name="Wu Y.N."/>
            <person name="Snyder A.K."/>
            <person name="Bjornson R.D."/>
            <person name="Oshima K."/>
            <person name="Biehl B.S."/>
            <person name="Perna N.T."/>
            <person name="Hattori M."/>
            <person name="Aksoy S."/>
        </authorList>
    </citation>
    <scope>NUCLEOTIDE SEQUENCE [LARGE SCALE GENOMIC DNA]</scope>
    <source>
        <strain evidence="16">WGM</strain>
    </source>
</reference>
<dbReference type="InterPro" id="IPR007507">
    <property type="entry name" value="Glycos_transf_N"/>
</dbReference>
<dbReference type="KEGG" id="wgl:WIGMOR_0487"/>
<gene>
    <name evidence="16" type="primary">waaA</name>
    <name evidence="16" type="synonym">kdtA</name>
    <name evidence="16" type="ORF">WIGMOR_0487</name>
</gene>
<organism evidence="16 17">
    <name type="scientific">Wigglesworthia glossinidia endosymbiont of Glossina morsitans morsitans</name>
    <name type="common">Yale colony</name>
    <dbReference type="NCBI Taxonomy" id="1142511"/>
    <lineage>
        <taxon>Bacteria</taxon>
        <taxon>Pseudomonadati</taxon>
        <taxon>Pseudomonadota</taxon>
        <taxon>Gammaproteobacteria</taxon>
        <taxon>Enterobacterales</taxon>
        <taxon>Erwiniaceae</taxon>
        <taxon>Wigglesworthia</taxon>
    </lineage>
</organism>
<comment type="catalytic activity">
    <reaction evidence="7">
        <text>alpha-Kdo-(2-&gt;6)-lipid IVA (E. coli) + CMP-3-deoxy-beta-D-manno-octulosonate = alpha-Kdo-(2-&gt;4)-alpha-Kdo-(2-&gt;6)-lipid IVA (E. coli) + CMP + H(+)</text>
        <dbReference type="Rhea" id="RHEA:28062"/>
        <dbReference type="ChEBI" id="CHEBI:15378"/>
        <dbReference type="ChEBI" id="CHEBI:60364"/>
        <dbReference type="ChEBI" id="CHEBI:60365"/>
        <dbReference type="ChEBI" id="CHEBI:60377"/>
        <dbReference type="ChEBI" id="CHEBI:85987"/>
        <dbReference type="EC" id="2.4.99.13"/>
    </reaction>
</comment>
<keyword evidence="14" id="KW-1003">Cell membrane</keyword>
<dbReference type="OrthoDB" id="9789797at2"/>
<dbReference type="RefSeq" id="WP_014354249.1">
    <property type="nucleotide sequence ID" value="NC_016893.1"/>
</dbReference>
<dbReference type="EC" id="2.4.99.12" evidence="14"/>
<evidence type="ECO:0000256" key="2">
    <source>
        <dbReference type="ARBA" id="ARBA00004713"/>
    </source>
</evidence>
<evidence type="ECO:0000256" key="5">
    <source>
        <dbReference type="ARBA" id="ARBA00022679"/>
    </source>
</evidence>
<dbReference type="PANTHER" id="PTHR42755">
    <property type="entry name" value="3-DEOXY-MANNO-OCTULOSONATE CYTIDYLYLTRANSFERASE"/>
    <property type="match status" value="1"/>
</dbReference>
<keyword evidence="14" id="KW-1133">Transmembrane helix</keyword>
<evidence type="ECO:0000256" key="8">
    <source>
        <dbReference type="ARBA" id="ARBA00049183"/>
    </source>
</evidence>
<proteinExistence type="inferred from homology"/>
<dbReference type="HOGENOM" id="CLU_036146_2_0_6"/>
<feature type="site" description="Transition state stabilizer" evidence="13">
    <location>
        <position position="134"/>
    </location>
</feature>
<dbReference type="GO" id="GO:0005886">
    <property type="term" value="C:plasma membrane"/>
    <property type="evidence" value="ECO:0007669"/>
    <property type="project" value="UniProtKB-SubCell"/>
</dbReference>
<evidence type="ECO:0000256" key="7">
    <source>
        <dbReference type="ARBA" id="ARBA00034401"/>
    </source>
</evidence>
<evidence type="ECO:0000256" key="1">
    <source>
        <dbReference type="ARBA" id="ARBA00004388"/>
    </source>
</evidence>
<feature type="transmembrane region" description="Helical" evidence="14">
    <location>
        <begin position="6"/>
        <end position="27"/>
    </location>
</feature>
<comment type="pathway">
    <text evidence="10">Glycolipid biosynthesis; KDO(2)-lipid A biosynthesis; KDO(2)-lipid A from CMP-3-deoxy-D-manno-octulosonate and lipid IV(A): step 1/4.</text>
</comment>
<dbReference type="eggNOG" id="COG1519">
    <property type="taxonomic scope" value="Bacteria"/>
</dbReference>
<dbReference type="GO" id="GO:0043842">
    <property type="term" value="F:Kdo transferase activity"/>
    <property type="evidence" value="ECO:0007669"/>
    <property type="project" value="UniProtKB-EC"/>
</dbReference>
<dbReference type="Proteomes" id="UP000009061">
    <property type="component" value="Chromosome"/>
</dbReference>
<evidence type="ECO:0000256" key="9">
    <source>
        <dbReference type="ARBA" id="ARBA00059802"/>
    </source>
</evidence>
<dbReference type="AlphaFoldDB" id="H6Q527"/>
<keyword evidence="17" id="KW-1185">Reference proteome</keyword>
<dbReference type="EMBL" id="CP003315">
    <property type="protein sequence ID" value="AFA41310.1"/>
    <property type="molecule type" value="Genomic_DNA"/>
</dbReference>
<keyword evidence="14" id="KW-0472">Membrane</keyword>
<dbReference type="STRING" id="1142511.WIGMOR_0487"/>
<dbReference type="InterPro" id="IPR038107">
    <property type="entry name" value="Glycos_transf_N_sf"/>
</dbReference>
<sequence>MINKILYAIYNTITYFLQPILLLRLLIRGLIDSNYFKNWKERYGFLKFSIFEKCILIHCVSLGEVNSIIPLIKIIKKKHINVPILLTTTTLTGLNQAKKQLLNSVYYAYLPYDLLSVIKRFFKHINPKLVILVEREIWPNLIKALYLKNIPIVLANARLSERSFKKYKKIKIFITNILNYINIIASHSYEDGRRFLDLGINKKNLKIIGNIKFDINYTFNLRKKTYINFIRQNCCVWIAASTHPGEEKIVLKLHKNLLKKFPNLILILAPRHPERFKKVSRIIKKFKLNFITYKNRNNITPSTNVILYNEIGKLVHFYKISDIAFIGGSLLNYGGHNPIEAAINKVPIITGPFVRNFYDINTKLKQSNALIMANNYDELIVWMKILLFNKDLRLAYGLRAFKTCYKYRGASNNLFHLIQPFLRNN</sequence>
<evidence type="ECO:0000256" key="13">
    <source>
        <dbReference type="PIRSR" id="PIRSR639901-2"/>
    </source>
</evidence>
<evidence type="ECO:0000259" key="15">
    <source>
        <dbReference type="Pfam" id="PF04413"/>
    </source>
</evidence>
<evidence type="ECO:0000256" key="10">
    <source>
        <dbReference type="ARBA" id="ARBA00060558"/>
    </source>
</evidence>
<dbReference type="FunFam" id="3.40.50.2000:FF:000032">
    <property type="entry name" value="3-deoxy-D-manno-octulosonic acid transferase"/>
    <property type="match status" value="1"/>
</dbReference>
<dbReference type="Pfam" id="PF04413">
    <property type="entry name" value="Glycos_transf_N"/>
    <property type="match status" value="1"/>
</dbReference>
<evidence type="ECO:0000256" key="3">
    <source>
        <dbReference type="ARBA" id="ARBA00006380"/>
    </source>
</evidence>
<keyword evidence="6" id="KW-0735">Signal-anchor</keyword>
<dbReference type="FunFam" id="3.40.50.11720:FF:000001">
    <property type="entry name" value="3-deoxy-D-manno-octulosonic acid transferase"/>
    <property type="match status" value="1"/>
</dbReference>
<comment type="pathway">
    <text evidence="2 14">Bacterial outer membrane biogenesis; LPS core biosynthesis.</text>
</comment>
<protein>
    <recommendedName>
        <fullName evidence="4 14">3-deoxy-D-manno-octulosonic acid transferase</fullName>
        <shortName evidence="14">Kdo transferase</shortName>
        <ecNumber evidence="14">2.4.99.12</ecNumber>
    </recommendedName>
    <alternativeName>
        <fullName evidence="14">Lipid IV(A) 3-deoxy-D-manno-octulosonic acid transferase</fullName>
    </alternativeName>
</protein>
<evidence type="ECO:0000256" key="4">
    <source>
        <dbReference type="ARBA" id="ARBA00019077"/>
    </source>
</evidence>
<feature type="domain" description="3-deoxy-D-manno-octulosonic-acid transferase N-terminal" evidence="15">
    <location>
        <begin position="37"/>
        <end position="215"/>
    </location>
</feature>
<comment type="pathway">
    <text evidence="11">Glycolipid biosynthesis; KDO(2)-lipid A biosynthesis; KDO(2)-lipid A from CMP-3-deoxy-D-manno-octulosonate and lipid IV(A): step 2/4.</text>
</comment>
<keyword evidence="14" id="KW-0812">Transmembrane</keyword>
<feature type="active site" description="Proton acceptor" evidence="12">
    <location>
        <position position="64"/>
    </location>
</feature>
<dbReference type="Gene3D" id="3.40.50.2000">
    <property type="entry name" value="Glycogen Phosphorylase B"/>
    <property type="match status" value="1"/>
</dbReference>
<comment type="catalytic activity">
    <reaction evidence="8 14">
        <text>lipid IVA (E. coli) + CMP-3-deoxy-beta-D-manno-octulosonate = alpha-Kdo-(2-&gt;6)-lipid IVA (E. coli) + CMP + H(+)</text>
        <dbReference type="Rhea" id="RHEA:28066"/>
        <dbReference type="ChEBI" id="CHEBI:15378"/>
        <dbReference type="ChEBI" id="CHEBI:58603"/>
        <dbReference type="ChEBI" id="CHEBI:60364"/>
        <dbReference type="ChEBI" id="CHEBI:60377"/>
        <dbReference type="ChEBI" id="CHEBI:85987"/>
        <dbReference type="EC" id="2.4.99.12"/>
    </reaction>
</comment>
<keyword evidence="14" id="KW-0448">Lipopolysaccharide biosynthesis</keyword>
<dbReference type="GO" id="GO:0009244">
    <property type="term" value="P:lipopolysaccharide core region biosynthetic process"/>
    <property type="evidence" value="ECO:0007669"/>
    <property type="project" value="UniProtKB-UniRule"/>
</dbReference>
<comment type="subcellular location">
    <subcellularLocation>
        <location evidence="1">Cell inner membrane</location>
        <topology evidence="1">Single-pass membrane protein</topology>
        <orientation evidence="1">Cytoplasmic side</orientation>
    </subcellularLocation>
    <subcellularLocation>
        <location evidence="14">Cell membrane</location>
    </subcellularLocation>
</comment>
<dbReference type="Gene3D" id="3.40.50.11720">
    <property type="entry name" value="3-Deoxy-D-manno-octulosonic-acid transferase, N-terminal domain"/>
    <property type="match status" value="1"/>
</dbReference>
<evidence type="ECO:0000256" key="14">
    <source>
        <dbReference type="RuleBase" id="RU365103"/>
    </source>
</evidence>
<evidence type="ECO:0000313" key="16">
    <source>
        <dbReference type="EMBL" id="AFA41310.1"/>
    </source>
</evidence>
<evidence type="ECO:0000313" key="17">
    <source>
        <dbReference type="Proteomes" id="UP000009061"/>
    </source>
</evidence>
<dbReference type="GO" id="GO:0009245">
    <property type="term" value="P:lipid A biosynthetic process"/>
    <property type="evidence" value="ECO:0007669"/>
    <property type="project" value="TreeGrafter"/>
</dbReference>